<dbReference type="Gene3D" id="2.10.260.10">
    <property type="match status" value="1"/>
</dbReference>
<dbReference type="OrthoDB" id="7160352at2"/>
<accession>A0A370LBA0</accession>
<dbReference type="NCBIfam" id="TIGR01439">
    <property type="entry name" value="lp_hng_hel_AbrB"/>
    <property type="match status" value="1"/>
</dbReference>
<name>A0A370LBA0_9HYPH</name>
<dbReference type="InterPro" id="IPR007159">
    <property type="entry name" value="SpoVT-AbrB_dom"/>
</dbReference>
<keyword evidence="4" id="KW-1185">Reference proteome</keyword>
<organism evidence="3 4">
    <name type="scientific">Bosea caraganae</name>
    <dbReference type="NCBI Taxonomy" id="2763117"/>
    <lineage>
        <taxon>Bacteria</taxon>
        <taxon>Pseudomonadati</taxon>
        <taxon>Pseudomonadota</taxon>
        <taxon>Alphaproteobacteria</taxon>
        <taxon>Hyphomicrobiales</taxon>
        <taxon>Boseaceae</taxon>
        <taxon>Bosea</taxon>
    </lineage>
</organism>
<proteinExistence type="predicted"/>
<dbReference type="GO" id="GO:0003677">
    <property type="term" value="F:DNA binding"/>
    <property type="evidence" value="ECO:0007669"/>
    <property type="project" value="UniProtKB-UniRule"/>
</dbReference>
<gene>
    <name evidence="3" type="ORF">DWE98_00835</name>
</gene>
<evidence type="ECO:0000313" key="3">
    <source>
        <dbReference type="EMBL" id="RDJ29158.1"/>
    </source>
</evidence>
<evidence type="ECO:0000313" key="4">
    <source>
        <dbReference type="Proteomes" id="UP000255207"/>
    </source>
</evidence>
<dbReference type="EMBL" id="QQTP01000001">
    <property type="protein sequence ID" value="RDJ29158.1"/>
    <property type="molecule type" value="Genomic_DNA"/>
</dbReference>
<evidence type="ECO:0000256" key="1">
    <source>
        <dbReference type="PROSITE-ProRule" id="PRU01076"/>
    </source>
</evidence>
<dbReference type="Pfam" id="PF04014">
    <property type="entry name" value="MazE_antitoxin"/>
    <property type="match status" value="1"/>
</dbReference>
<dbReference type="InterPro" id="IPR037914">
    <property type="entry name" value="SpoVT-AbrB_sf"/>
</dbReference>
<sequence>MLPTTYQLLESVVTRAKLSTKGQIVLPKEVRDALHWQAGTEFEVVTEGESVRLTPVPVKKRYTLDDLYGCLPYSGPPKTLEEMERGIDEAMRERWARKSGL</sequence>
<dbReference type="SMART" id="SM00966">
    <property type="entry name" value="SpoVT_AbrB"/>
    <property type="match status" value="1"/>
</dbReference>
<protein>
    <submittedName>
        <fullName evidence="3">AbrB/MazE/SpoVT family DNA-binding domain-containing protein</fullName>
    </submittedName>
</protein>
<comment type="caution">
    <text evidence="3">The sequence shown here is derived from an EMBL/GenBank/DDBJ whole genome shotgun (WGS) entry which is preliminary data.</text>
</comment>
<dbReference type="PROSITE" id="PS51740">
    <property type="entry name" value="SPOVT_ABRB"/>
    <property type="match status" value="1"/>
</dbReference>
<evidence type="ECO:0000259" key="2">
    <source>
        <dbReference type="PROSITE" id="PS51740"/>
    </source>
</evidence>
<feature type="domain" description="SpoVT-AbrB" evidence="2">
    <location>
        <begin position="13"/>
        <end position="58"/>
    </location>
</feature>
<reference evidence="4" key="1">
    <citation type="submission" date="2018-07" db="EMBL/GenBank/DDBJ databases">
        <authorList>
            <person name="Safronova V.I."/>
            <person name="Chirak E.R."/>
            <person name="Sazanova A.L."/>
        </authorList>
    </citation>
    <scope>NUCLEOTIDE SEQUENCE [LARGE SCALE GENOMIC DNA]</scope>
    <source>
        <strain evidence="4">RCAM04685</strain>
    </source>
</reference>
<dbReference type="AlphaFoldDB" id="A0A370LBA0"/>
<dbReference type="Proteomes" id="UP000255207">
    <property type="component" value="Unassembled WGS sequence"/>
</dbReference>
<dbReference type="SUPFAM" id="SSF89447">
    <property type="entry name" value="AbrB/MazE/MraZ-like"/>
    <property type="match status" value="1"/>
</dbReference>
<keyword evidence="1 3" id="KW-0238">DNA-binding</keyword>